<feature type="compositionally biased region" description="Low complexity" evidence="2">
    <location>
        <begin position="1205"/>
        <end position="1214"/>
    </location>
</feature>
<organism evidence="3 4">
    <name type="scientific">Acacia crassicarpa</name>
    <name type="common">northern wattle</name>
    <dbReference type="NCBI Taxonomy" id="499986"/>
    <lineage>
        <taxon>Eukaryota</taxon>
        <taxon>Viridiplantae</taxon>
        <taxon>Streptophyta</taxon>
        <taxon>Embryophyta</taxon>
        <taxon>Tracheophyta</taxon>
        <taxon>Spermatophyta</taxon>
        <taxon>Magnoliopsida</taxon>
        <taxon>eudicotyledons</taxon>
        <taxon>Gunneridae</taxon>
        <taxon>Pentapetalae</taxon>
        <taxon>rosids</taxon>
        <taxon>fabids</taxon>
        <taxon>Fabales</taxon>
        <taxon>Fabaceae</taxon>
        <taxon>Caesalpinioideae</taxon>
        <taxon>mimosoid clade</taxon>
        <taxon>Acacieae</taxon>
        <taxon>Acacia</taxon>
    </lineage>
</organism>
<feature type="region of interest" description="Disordered" evidence="2">
    <location>
        <begin position="651"/>
        <end position="686"/>
    </location>
</feature>
<feature type="compositionally biased region" description="Polar residues" evidence="2">
    <location>
        <begin position="965"/>
        <end position="974"/>
    </location>
</feature>
<feature type="region of interest" description="Disordered" evidence="2">
    <location>
        <begin position="965"/>
        <end position="999"/>
    </location>
</feature>
<evidence type="ECO:0008006" key="5">
    <source>
        <dbReference type="Google" id="ProtNLM"/>
    </source>
</evidence>
<feature type="compositionally biased region" description="Polar residues" evidence="2">
    <location>
        <begin position="1183"/>
        <end position="1204"/>
    </location>
</feature>
<feature type="region of interest" description="Disordered" evidence="2">
    <location>
        <begin position="1183"/>
        <end position="1219"/>
    </location>
</feature>
<dbReference type="GO" id="GO:0017056">
    <property type="term" value="F:structural constituent of nuclear pore"/>
    <property type="evidence" value="ECO:0007669"/>
    <property type="project" value="InterPro"/>
</dbReference>
<dbReference type="GO" id="GO:0006405">
    <property type="term" value="P:RNA export from nucleus"/>
    <property type="evidence" value="ECO:0007669"/>
    <property type="project" value="InterPro"/>
</dbReference>
<keyword evidence="4" id="KW-1185">Reference proteome</keyword>
<feature type="compositionally biased region" description="Low complexity" evidence="2">
    <location>
        <begin position="1389"/>
        <end position="1403"/>
    </location>
</feature>
<feature type="region of interest" description="Disordered" evidence="2">
    <location>
        <begin position="1701"/>
        <end position="1721"/>
    </location>
</feature>
<reference evidence="3" key="1">
    <citation type="submission" date="2023-10" db="EMBL/GenBank/DDBJ databases">
        <title>Chromosome-level genome of the transformable northern wattle, Acacia crassicarpa.</title>
        <authorList>
            <person name="Massaro I."/>
            <person name="Sinha N.R."/>
            <person name="Poethig S."/>
            <person name="Leichty A.R."/>
        </authorList>
    </citation>
    <scope>NUCLEOTIDE SEQUENCE</scope>
    <source>
        <strain evidence="3">Acra3RX</strain>
        <tissue evidence="3">Leaf</tissue>
    </source>
</reference>
<protein>
    <recommendedName>
        <fullName evidence="5">Nuclear pore complex protein NUP214</fullName>
    </recommendedName>
</protein>
<dbReference type="PANTHER" id="PTHR34418">
    <property type="entry name" value="NUCLEAR PORE COMPLEX PROTEIN NUP214 ISOFORM X1"/>
    <property type="match status" value="1"/>
</dbReference>
<dbReference type="SUPFAM" id="SSF117289">
    <property type="entry name" value="Nucleoporin domain"/>
    <property type="match status" value="1"/>
</dbReference>
<dbReference type="InterPro" id="IPR044694">
    <property type="entry name" value="NUP214"/>
</dbReference>
<gene>
    <name evidence="3" type="ORF">QN277_019687</name>
</gene>
<sequence length="1721" mass="184149">MGSSNPSASSVRIDLDDECEGEHVGTTDYFFVKIGEAVPLMANDFNFDLESLPCMPLAVSESFGVIFAAHPSGFFVARTNAVMDLAKEFKEKGSGSPIEQLSIAAVSIGKVHILALSTDNSTVAASVSGDIHFFLVDNLLSKDVKQSFSCSLNDLSFVKDMRWKTTSEKSFIVLSNLGKLYYGEVDDPLREVMDNVDAVEWSAEGKSIAVARMNVISILSAKFEERISISLSFKSWTGDSRESCYVKVDCIKWVRPDSIVIGSFQLAEDGKEENYLLQVIKSRDGEIIDVHSQLTVQSFYDIYQGLVDDTVPVGRGPHLLLAYLKQCQLAINANRKNTDEHIVLLGWSVDDKSEVVVVDIDRDNWVPRIELQENGDDNLILGLCIDNASVYGKVSVQLGVEERTELTPYCVLICLTLDGKLVMFNVASTARSEASAEVVSVVPDEEKDAPSKLPMKECSTPLHGLREKELEKASKVSGNLKLRQFADPSQETLNEDITKRQEVKSMAPLQSLKPAELQMVSNINLNQESNGQNIWLSQEHNTMLGQFSSGGSLELPSRIETHKIRGIEFSTGSFGVTSSTTSILPSFSNLQENTQMTNELLSKNSTRLSQISSSHQSTGIVNTNVVKDHARHGRKPFDVLDTDGVLPAVNYTGRPVQNDGQKASKGAGNMEMLSSRTPQPPLNESSTVEKSSIHKFRGNEQHRASTLGTLTSELNLSKHFGNIHEMTTELDLLLRSIEETGGFTDTCTSSLLSPVEGLERDMDSLSENSRIWMHRVIEQLEEVHSLLDKTIQVVAKKMYMEEIFKQASDSQFWDLWNRQKLSSELELKQQHILNLNQDLTNQLIELERHFNVLELNTFSEYGGTHKDHAAKQSRYRPSRHIQSLCSVHNAMNSQLVAAENLSESLSKQMASLSINSPSDEQKTVKELFETIGIPYQPSFGSIDMKNGINTHSSKKLVLSNLATNKDQSKKNQASAFKGCEPEMSRRRRDSLDQSWTCSEPPKTTVRRMLLQDVKRSNMNRSFFSMEQNADLSLLKKSPNQTDSRIPSTIFTASEQRGIQVAHPEDVPEHAKASPFISPINLSTPTQISAPKYAMFPGNDVSVVSSRPGSHLSPANENQELTAKRYNTVVEKFNSISNSGNKPILQMKIPQNSSVSNYPPSDITTLLSESSEMSVSTGKMTMFTSSKTENKSSHTVNSESWRVQDSVSSTSSTIPPASPLFGKSTHFNVDKIHPGERTLAVPSFGGSRDSSSIIQTSLIPPLSSSISSATLPSAPVPVDLSRSLTSSNTNQVKSTSSISAPPSNRAAKDVPSSPYPPSLNPNLEPPRSEVQQVVIFNSKTGLESKDVSTPLVEPPNNETKPDLETKDVNTPVEPPNTETKLEPEASEKCSPSSAGSSTESTNNVTCSVSSNNSFSQPEQCADAPTQFPTFSGVTSGKAANLDATITDEDEMEEEAPEMSNAAELNLGSFGGFGINPITNQSTAKSNPFGGPFSSGGASPPTLPMAFSDPNGGLFRPASFTFPSSHASAPAQSTNSGAFSGGFSAVTPVSATPQSGFGQPAQVGSGQQALGSVLGSFGQSRQLGSGLPGSGFAAPSGFGGGFGVSSSAGGFSSASTAAGGFAGIGSTGGGFAGVASSGVGFSGIASFGGFAGNASASGGGSAAVSSAGGFAGVASGGGFGGGFAGAASGGGFGGFSSQGSGFGGFGTGGGTNKPPELFTQMRK</sequence>
<dbReference type="EMBL" id="JAWXYG010000005">
    <property type="protein sequence ID" value="KAK4270923.1"/>
    <property type="molecule type" value="Genomic_DNA"/>
</dbReference>
<dbReference type="PANTHER" id="PTHR34418:SF3">
    <property type="entry name" value="NUCLEAR PORE COMPLEX PROTEIN NUP214"/>
    <property type="match status" value="1"/>
</dbReference>
<feature type="compositionally biased region" description="Polar residues" evidence="2">
    <location>
        <begin position="1281"/>
        <end position="1301"/>
    </location>
</feature>
<feature type="compositionally biased region" description="Polar residues" evidence="2">
    <location>
        <begin position="672"/>
        <end position="686"/>
    </location>
</feature>
<evidence type="ECO:0000313" key="4">
    <source>
        <dbReference type="Proteomes" id="UP001293593"/>
    </source>
</evidence>
<evidence type="ECO:0000256" key="1">
    <source>
        <dbReference type="SAM" id="Coils"/>
    </source>
</evidence>
<feature type="coiled-coil region" evidence="1">
    <location>
        <begin position="818"/>
        <end position="856"/>
    </location>
</feature>
<dbReference type="Proteomes" id="UP001293593">
    <property type="component" value="Unassembled WGS sequence"/>
</dbReference>
<keyword evidence="1" id="KW-0175">Coiled coil</keyword>
<feature type="region of interest" description="Disordered" evidence="2">
    <location>
        <begin position="1281"/>
        <end position="1326"/>
    </location>
</feature>
<evidence type="ECO:0000256" key="2">
    <source>
        <dbReference type="SAM" id="MobiDB-lite"/>
    </source>
</evidence>
<feature type="region of interest" description="Disordered" evidence="2">
    <location>
        <begin position="1338"/>
        <end position="1403"/>
    </location>
</feature>
<proteinExistence type="predicted"/>
<accession>A0AAE1MRA3</accession>
<name>A0AAE1MRA3_9FABA</name>
<evidence type="ECO:0000313" key="3">
    <source>
        <dbReference type="EMBL" id="KAK4270923.1"/>
    </source>
</evidence>
<comment type="caution">
    <text evidence="3">The sequence shown here is derived from an EMBL/GenBank/DDBJ whole genome shotgun (WGS) entry which is preliminary data.</text>
</comment>